<name>A0A3M6TIN7_POCDA</name>
<dbReference type="GO" id="GO:0031146">
    <property type="term" value="P:SCF-dependent proteasomal ubiquitin-dependent protein catabolic process"/>
    <property type="evidence" value="ECO:0007669"/>
    <property type="project" value="InterPro"/>
</dbReference>
<gene>
    <name evidence="5" type="ORF">pdam_00022384</name>
</gene>
<dbReference type="GO" id="GO:0019005">
    <property type="term" value="C:SCF ubiquitin ligase complex"/>
    <property type="evidence" value="ECO:0007669"/>
    <property type="project" value="TreeGrafter"/>
</dbReference>
<feature type="region of interest" description="Disordered" evidence="3">
    <location>
        <begin position="294"/>
        <end position="321"/>
    </location>
</feature>
<keyword evidence="2" id="KW-0342">GTP-binding</keyword>
<feature type="domain" description="F-box" evidence="4">
    <location>
        <begin position="98"/>
        <end position="144"/>
    </location>
</feature>
<protein>
    <recommendedName>
        <fullName evidence="4">F-box domain-containing protein</fullName>
    </recommendedName>
</protein>
<dbReference type="PANTHER" id="PTHR16008:SF4">
    <property type="entry name" value="F-BOX ONLY PROTEIN 4"/>
    <property type="match status" value="1"/>
</dbReference>
<dbReference type="GO" id="GO:0000209">
    <property type="term" value="P:protein polyubiquitination"/>
    <property type="evidence" value="ECO:0007669"/>
    <property type="project" value="TreeGrafter"/>
</dbReference>
<dbReference type="EMBL" id="RCHS01003520">
    <property type="protein sequence ID" value="RMX41191.1"/>
    <property type="molecule type" value="Genomic_DNA"/>
</dbReference>
<dbReference type="OrthoDB" id="3219396at2759"/>
<comment type="caution">
    <text evidence="5">The sequence shown here is derived from an EMBL/GenBank/DDBJ whole genome shotgun (WGS) entry which is preliminary data.</text>
</comment>
<dbReference type="Pfam" id="PF00025">
    <property type="entry name" value="Arf"/>
    <property type="match status" value="1"/>
</dbReference>
<dbReference type="GO" id="GO:0005525">
    <property type="term" value="F:GTP binding"/>
    <property type="evidence" value="ECO:0007669"/>
    <property type="project" value="UniProtKB-KW"/>
</dbReference>
<evidence type="ECO:0000256" key="3">
    <source>
        <dbReference type="SAM" id="MobiDB-lite"/>
    </source>
</evidence>
<dbReference type="PROSITE" id="PS50181">
    <property type="entry name" value="FBOX"/>
    <property type="match status" value="1"/>
</dbReference>
<evidence type="ECO:0000313" key="5">
    <source>
        <dbReference type="EMBL" id="RMX41191.1"/>
    </source>
</evidence>
<dbReference type="Gene3D" id="3.40.50.300">
    <property type="entry name" value="P-loop containing nucleotide triphosphate hydrolases"/>
    <property type="match status" value="1"/>
</dbReference>
<dbReference type="SMART" id="SM00256">
    <property type="entry name" value="FBOX"/>
    <property type="match status" value="1"/>
</dbReference>
<keyword evidence="6" id="KW-1185">Reference proteome</keyword>
<dbReference type="GO" id="GO:0003924">
    <property type="term" value="F:GTPase activity"/>
    <property type="evidence" value="ECO:0007669"/>
    <property type="project" value="InterPro"/>
</dbReference>
<feature type="compositionally biased region" description="Polar residues" evidence="3">
    <location>
        <begin position="295"/>
        <end position="304"/>
    </location>
</feature>
<keyword evidence="1" id="KW-0547">Nucleotide-binding</keyword>
<dbReference type="OMA" id="HYSVIAQ"/>
<dbReference type="Gene3D" id="1.20.1280.50">
    <property type="match status" value="1"/>
</dbReference>
<dbReference type="InterPro" id="IPR039588">
    <property type="entry name" value="FBXO4"/>
</dbReference>
<dbReference type="STRING" id="46731.A0A3M6TIN7"/>
<evidence type="ECO:0000256" key="1">
    <source>
        <dbReference type="ARBA" id="ARBA00022741"/>
    </source>
</evidence>
<proteinExistence type="predicted"/>
<dbReference type="InterPro" id="IPR001810">
    <property type="entry name" value="F-box_dom"/>
</dbReference>
<organism evidence="5 6">
    <name type="scientific">Pocillopora damicornis</name>
    <name type="common">Cauliflower coral</name>
    <name type="synonym">Millepora damicornis</name>
    <dbReference type="NCBI Taxonomy" id="46731"/>
    <lineage>
        <taxon>Eukaryota</taxon>
        <taxon>Metazoa</taxon>
        <taxon>Cnidaria</taxon>
        <taxon>Anthozoa</taxon>
        <taxon>Hexacorallia</taxon>
        <taxon>Scleractinia</taxon>
        <taxon>Astrocoeniina</taxon>
        <taxon>Pocilloporidae</taxon>
        <taxon>Pocillopora</taxon>
    </lineage>
</organism>
<dbReference type="PANTHER" id="PTHR16008">
    <property type="entry name" value="F-BOX ONLY PROTEIN 4"/>
    <property type="match status" value="1"/>
</dbReference>
<evidence type="ECO:0000256" key="2">
    <source>
        <dbReference type="ARBA" id="ARBA00023134"/>
    </source>
</evidence>
<dbReference type="Proteomes" id="UP000275408">
    <property type="component" value="Unassembled WGS sequence"/>
</dbReference>
<dbReference type="AlphaFoldDB" id="A0A3M6TIN7"/>
<dbReference type="InterPro" id="IPR036047">
    <property type="entry name" value="F-box-like_dom_sf"/>
</dbReference>
<reference evidence="5 6" key="1">
    <citation type="journal article" date="2018" name="Sci. Rep.">
        <title>Comparative analysis of the Pocillopora damicornis genome highlights role of immune system in coral evolution.</title>
        <authorList>
            <person name="Cunning R."/>
            <person name="Bay R.A."/>
            <person name="Gillette P."/>
            <person name="Baker A.C."/>
            <person name="Traylor-Knowles N."/>
        </authorList>
    </citation>
    <scope>NUCLEOTIDE SEQUENCE [LARGE SCALE GENOMIC DNA]</scope>
    <source>
        <strain evidence="5">RSMAS</strain>
        <tissue evidence="5">Whole animal</tissue>
    </source>
</reference>
<evidence type="ECO:0000313" key="6">
    <source>
        <dbReference type="Proteomes" id="UP000275408"/>
    </source>
</evidence>
<accession>A0A3M6TIN7</accession>
<dbReference type="InterPro" id="IPR027417">
    <property type="entry name" value="P-loop_NTPase"/>
</dbReference>
<dbReference type="InterPro" id="IPR006689">
    <property type="entry name" value="Small_GTPase_ARF/SAR"/>
</dbReference>
<sequence length="428" mass="48532">MSSTVVAHTKTTKSEIHFQVNDEIMRGEANEKSEDFISGLATDTDNFLEAATYPVKFLIKLYQTTIMERGMQEITVQPSKARADVGKRLIVRELSISEFGFQELPVNLQLNIFSYLDARSLCTAASTCHYWNMLSEDKVLWMNLLQRDMHKWSTMGYQSCPSTYMEARSDLSLKQIYLRCCPECRSLRKTRESFKSIVFYNLQNLSSFFKKRSPRLVMFGPGLESDTKGLVRELLWDKKSPFEVTGMFPGQFEGVGSGVCLSFENMELNLITLYASNKKEREANVRLGRPRSSKLLASTENANNNEDDKDHESQFQSHSTELSHPVRELCKTVNAFIYVVDSSADSDRVNVGDVELSAMMNENWTQVKAPLLVLSCVEKEITPSLSCATVVELLQLRQLNRPWQVNSACVENLDGVLPGIKWLLNSAS</sequence>
<evidence type="ECO:0000259" key="4">
    <source>
        <dbReference type="PROSITE" id="PS50181"/>
    </source>
</evidence>
<dbReference type="Pfam" id="PF12937">
    <property type="entry name" value="F-box-like"/>
    <property type="match status" value="1"/>
</dbReference>
<dbReference type="SUPFAM" id="SSF81383">
    <property type="entry name" value="F-box domain"/>
    <property type="match status" value="1"/>
</dbReference>